<dbReference type="AlphaFoldDB" id="A0A087M4Z4"/>
<keyword evidence="4" id="KW-1185">Reference proteome</keyword>
<comment type="similarity">
    <text evidence="1">Belongs to the RelE toxin family.</text>
</comment>
<keyword evidence="2" id="KW-1277">Toxin-antitoxin system</keyword>
<dbReference type="PANTHER" id="PTHR33755">
    <property type="entry name" value="TOXIN PARE1-RELATED"/>
    <property type="match status" value="1"/>
</dbReference>
<protein>
    <recommendedName>
        <fullName evidence="5">Plasmid stabilization protein</fullName>
    </recommendedName>
</protein>
<dbReference type="InterPro" id="IPR051803">
    <property type="entry name" value="TA_system_RelE-like_toxin"/>
</dbReference>
<proteinExistence type="inferred from homology"/>
<evidence type="ECO:0000313" key="3">
    <source>
        <dbReference type="EMBL" id="KFL31947.1"/>
    </source>
</evidence>
<dbReference type="InterPro" id="IPR035093">
    <property type="entry name" value="RelE/ParE_toxin_dom_sf"/>
</dbReference>
<comment type="caution">
    <text evidence="3">The sequence shown here is derived from an EMBL/GenBank/DDBJ whole genome shotgun (WGS) entry which is preliminary data.</text>
</comment>
<accession>A0A087M4Z4</accession>
<evidence type="ECO:0000256" key="2">
    <source>
        <dbReference type="ARBA" id="ARBA00022649"/>
    </source>
</evidence>
<evidence type="ECO:0008006" key="5">
    <source>
        <dbReference type="Google" id="ProtNLM"/>
    </source>
</evidence>
<gene>
    <name evidence="3" type="ORF">JP75_06000</name>
</gene>
<evidence type="ECO:0000313" key="4">
    <source>
        <dbReference type="Proteomes" id="UP000028981"/>
    </source>
</evidence>
<dbReference type="Proteomes" id="UP000028981">
    <property type="component" value="Unassembled WGS sequence"/>
</dbReference>
<dbReference type="OrthoDB" id="8369899at2"/>
<reference evidence="3 4" key="1">
    <citation type="submission" date="2014-08" db="EMBL/GenBank/DDBJ databases">
        <authorList>
            <person name="Hassan Y.I."/>
            <person name="Lepp D."/>
            <person name="Zhou T."/>
        </authorList>
    </citation>
    <scope>NUCLEOTIDE SEQUENCE [LARGE SCALE GENOMIC DNA]</scope>
    <source>
        <strain evidence="3 4">IFO13584</strain>
    </source>
</reference>
<dbReference type="Gene3D" id="3.30.2310.20">
    <property type="entry name" value="RelE-like"/>
    <property type="match status" value="1"/>
</dbReference>
<dbReference type="EMBL" id="JQGC01000004">
    <property type="protein sequence ID" value="KFL31947.1"/>
    <property type="molecule type" value="Genomic_DNA"/>
</dbReference>
<evidence type="ECO:0000256" key="1">
    <source>
        <dbReference type="ARBA" id="ARBA00006226"/>
    </source>
</evidence>
<organism evidence="3 4">
    <name type="scientific">Devosia riboflavina</name>
    <dbReference type="NCBI Taxonomy" id="46914"/>
    <lineage>
        <taxon>Bacteria</taxon>
        <taxon>Pseudomonadati</taxon>
        <taxon>Pseudomonadota</taxon>
        <taxon>Alphaproteobacteria</taxon>
        <taxon>Hyphomicrobiales</taxon>
        <taxon>Devosiaceae</taxon>
        <taxon>Devosia</taxon>
    </lineage>
</organism>
<dbReference type="STRING" id="46914.JP75_06000"/>
<name>A0A087M4Z4_9HYPH</name>
<sequence>MREARLSPAARRQIADIWYFIAEESERSADKVINGILDAIDLAAENPNMGSPRDDIQDRLRMLVVGSYLAFYRPEVEMIWVAAVVHAMREPKSWLD</sequence>
<dbReference type="Pfam" id="PF05016">
    <property type="entry name" value="ParE_toxin"/>
    <property type="match status" value="1"/>
</dbReference>
<dbReference type="RefSeq" id="WP_035080474.1">
    <property type="nucleotide sequence ID" value="NZ_JQGC01000004.1"/>
</dbReference>
<dbReference type="InterPro" id="IPR007712">
    <property type="entry name" value="RelE/ParE_toxin"/>
</dbReference>